<feature type="transmembrane region" description="Helical" evidence="1">
    <location>
        <begin position="335"/>
        <end position="355"/>
    </location>
</feature>
<keyword evidence="1" id="KW-0472">Membrane</keyword>
<dbReference type="KEGG" id="saci:Sinac_7590"/>
<keyword evidence="1" id="KW-0812">Transmembrane</keyword>
<dbReference type="EMBL" id="CP003365">
    <property type="protein sequence ID" value="AGA31622.1"/>
    <property type="molecule type" value="Genomic_DNA"/>
</dbReference>
<name>L0DRL5_SINAD</name>
<dbReference type="Proteomes" id="UP000010798">
    <property type="component" value="Plasmid pSINAC01"/>
</dbReference>
<evidence type="ECO:0008006" key="4">
    <source>
        <dbReference type="Google" id="ProtNLM"/>
    </source>
</evidence>
<protein>
    <recommendedName>
        <fullName evidence="4">ABC-2 type transporter</fullName>
    </recommendedName>
</protein>
<organism evidence="2 3">
    <name type="scientific">Singulisphaera acidiphila (strain ATCC BAA-1392 / DSM 18658 / VKM B-2454 / MOB10)</name>
    <dbReference type="NCBI Taxonomy" id="886293"/>
    <lineage>
        <taxon>Bacteria</taxon>
        <taxon>Pseudomonadati</taxon>
        <taxon>Planctomycetota</taxon>
        <taxon>Planctomycetia</taxon>
        <taxon>Isosphaerales</taxon>
        <taxon>Isosphaeraceae</taxon>
        <taxon>Singulisphaera</taxon>
    </lineage>
</organism>
<proteinExistence type="predicted"/>
<feature type="transmembrane region" description="Helical" evidence="1">
    <location>
        <begin position="21"/>
        <end position="39"/>
    </location>
</feature>
<gene>
    <name evidence="2" type="ordered locus">Sinac_7590</name>
</gene>
<feature type="transmembrane region" description="Helical" evidence="1">
    <location>
        <begin position="121"/>
        <end position="141"/>
    </location>
</feature>
<evidence type="ECO:0000313" key="3">
    <source>
        <dbReference type="Proteomes" id="UP000010798"/>
    </source>
</evidence>
<dbReference type="OrthoDB" id="256443at2"/>
<keyword evidence="1" id="KW-1133">Transmembrane helix</keyword>
<feature type="transmembrane region" description="Helical" evidence="1">
    <location>
        <begin position="449"/>
        <end position="467"/>
    </location>
</feature>
<reference evidence="2 3" key="1">
    <citation type="submission" date="2012-02" db="EMBL/GenBank/DDBJ databases">
        <title>Complete sequence of plasmid 1 of Singulisphaera acidiphila DSM 18658.</title>
        <authorList>
            <consortium name="US DOE Joint Genome Institute (JGI-PGF)"/>
            <person name="Lucas S."/>
            <person name="Copeland A."/>
            <person name="Lapidus A."/>
            <person name="Glavina del Rio T."/>
            <person name="Dalin E."/>
            <person name="Tice H."/>
            <person name="Bruce D."/>
            <person name="Goodwin L."/>
            <person name="Pitluck S."/>
            <person name="Peters L."/>
            <person name="Ovchinnikova G."/>
            <person name="Chertkov O."/>
            <person name="Kyrpides N."/>
            <person name="Mavromatis K."/>
            <person name="Ivanova N."/>
            <person name="Brettin T."/>
            <person name="Detter J.C."/>
            <person name="Han C."/>
            <person name="Larimer F."/>
            <person name="Land M."/>
            <person name="Hauser L."/>
            <person name="Markowitz V."/>
            <person name="Cheng J.-F."/>
            <person name="Hugenholtz P."/>
            <person name="Woyke T."/>
            <person name="Wu D."/>
            <person name="Tindall B."/>
            <person name="Pomrenke H."/>
            <person name="Brambilla E."/>
            <person name="Klenk H.-P."/>
            <person name="Eisen J.A."/>
        </authorList>
    </citation>
    <scope>NUCLEOTIDE SEQUENCE [LARGE SCALE GENOMIC DNA]</scope>
    <source>
        <strain evidence="3">ATCC BAA-1392 / DSM 18658 / VKM B-2454 / MOB10</strain>
        <plasmid evidence="2 3">pSINAC01</plasmid>
    </source>
</reference>
<dbReference type="AlphaFoldDB" id="L0DRL5"/>
<dbReference type="RefSeq" id="WP_015250685.1">
    <property type="nucleotide sequence ID" value="NC_019893.1"/>
</dbReference>
<evidence type="ECO:0000256" key="1">
    <source>
        <dbReference type="SAM" id="Phobius"/>
    </source>
</evidence>
<sequence length="599" mass="65179">MLELPILRVEARISARSWLTYASRAAYGVLLLWFFWIFHRNHEGWRTGRPLSSKELAEFAVAAFEWLAVGQAFLVLILVPGLVAEAVAEERVRQTLSGLLVSDLSSAAILIDKLVAKMLRVGVLLTVGLPIAFLLALLGGVDPRSVAYAYGGMLSTAVFLATFSLLVSVYAKKPRNAVLFVYLVEIPWLVIPWVANFAMVRGPLWWVNDWIFPTTPLSLVAPSNIAAWSRQGPIRWFLERTPLFSPMPPSWGGMGLAVLAAPLGQMIVLQLTYGAVFLLWASARLRPAARRLADSPQRPPTVDRFRGESWLRPLYGDDPMLCKECNFAMSGSARLIVGMGVFALGLLVLFSHQAFAYRYCFALDEYFKFGYEIGRYGRGGLARAGFLSLLNGYAILFYIVALTAVAVDSATGVTGEKEAGTWDGLIGTALEHTEIIRAKVLGALVRQRTLLVLVPAPWLFGTAFGALHPVGLLLAMTGLMAFLTFASTLGTLFSLRSKSSGRALTLTFGVLLVLNLGTLFASGLLMGSSQSAALLGNTPFLLNFLPISTLLMTTIVAQPGKGALLLGLLSAYVTAYAATAWILYRAANRLEARNPNRPN</sequence>
<accession>L0DRL5</accession>
<dbReference type="eggNOG" id="COG1277">
    <property type="taxonomic scope" value="Bacteria"/>
</dbReference>
<geneLocation type="plasmid" evidence="2 3">
    <name>pSINAC01</name>
</geneLocation>
<dbReference type="PANTHER" id="PTHR43471">
    <property type="entry name" value="ABC TRANSPORTER PERMEASE"/>
    <property type="match status" value="1"/>
</dbReference>
<feature type="transmembrane region" description="Helical" evidence="1">
    <location>
        <begin position="473"/>
        <end position="493"/>
    </location>
</feature>
<evidence type="ECO:0000313" key="2">
    <source>
        <dbReference type="EMBL" id="AGA31622.1"/>
    </source>
</evidence>
<feature type="transmembrane region" description="Helical" evidence="1">
    <location>
        <begin position="386"/>
        <end position="407"/>
    </location>
</feature>
<feature type="transmembrane region" description="Helical" evidence="1">
    <location>
        <begin position="505"/>
        <end position="528"/>
    </location>
</feature>
<dbReference type="HOGENOM" id="CLU_424457_0_0_0"/>
<feature type="transmembrane region" description="Helical" evidence="1">
    <location>
        <begin position="147"/>
        <end position="170"/>
    </location>
</feature>
<feature type="transmembrane region" description="Helical" evidence="1">
    <location>
        <begin position="254"/>
        <end position="281"/>
    </location>
</feature>
<feature type="transmembrane region" description="Helical" evidence="1">
    <location>
        <begin position="59"/>
        <end position="83"/>
    </location>
</feature>
<keyword evidence="2" id="KW-0614">Plasmid</keyword>
<feature type="transmembrane region" description="Helical" evidence="1">
    <location>
        <begin position="564"/>
        <end position="584"/>
    </location>
</feature>
<feature type="transmembrane region" description="Helical" evidence="1">
    <location>
        <begin position="177"/>
        <end position="195"/>
    </location>
</feature>
<keyword evidence="3" id="KW-1185">Reference proteome</keyword>